<name>A0A2Z6BEP2_9CHLO</name>
<protein>
    <submittedName>
        <fullName evidence="4">30s ribosomal protein s14</fullName>
    </submittedName>
</protein>
<dbReference type="GO" id="GO:0003735">
    <property type="term" value="F:structural constituent of ribosome"/>
    <property type="evidence" value="ECO:0007669"/>
    <property type="project" value="InterPro"/>
</dbReference>
<comment type="similarity">
    <text evidence="1">Belongs to the universal ribosomal protein uS14 family.</text>
</comment>
<accession>A0A2Z6BEP2</accession>
<proteinExistence type="inferred from homology"/>
<keyword evidence="4" id="KW-0934">Plastid</keyword>
<dbReference type="InterPro" id="IPR001209">
    <property type="entry name" value="Ribosomal_uS14"/>
</dbReference>
<dbReference type="RefSeq" id="YP_009478285.1">
    <property type="nucleotide sequence ID" value="NC_037479.1"/>
</dbReference>
<dbReference type="GO" id="GO:0006412">
    <property type="term" value="P:translation"/>
    <property type="evidence" value="ECO:0007669"/>
    <property type="project" value="InterPro"/>
</dbReference>
<dbReference type="NCBIfam" id="NF006477">
    <property type="entry name" value="PRK08881.1"/>
    <property type="match status" value="1"/>
</dbReference>
<dbReference type="EMBL" id="AP018372">
    <property type="protein sequence ID" value="BBD20192.1"/>
    <property type="molecule type" value="Genomic_DNA"/>
</dbReference>
<geneLocation type="chloroplast" evidence="4"/>
<evidence type="ECO:0000256" key="3">
    <source>
        <dbReference type="ARBA" id="ARBA00023274"/>
    </source>
</evidence>
<keyword evidence="3" id="KW-0687">Ribonucleoprotein</keyword>
<evidence type="ECO:0000313" key="4">
    <source>
        <dbReference type="EMBL" id="BBD20192.1"/>
    </source>
</evidence>
<dbReference type="Gene3D" id="1.10.287.1480">
    <property type="match status" value="1"/>
</dbReference>
<keyword evidence="2 4" id="KW-0689">Ribosomal protein</keyword>
<sequence length="194" mass="23395">MAKTSLIIRQDSRLYLKSRYEKLRILLKTLLNNNNNKKNNKTFNTYSAFYMMHLSKYFYTKKYSIRLIHIKIHMIKNMILTLKEKKEIVFFNSKFEKEINFFQYILLSKAKIKLKKKLKNLDLELLNVFYDLLSFNLQKKLEKLPRNSLPVRIVNRCELTGRARGYYREWAISRIMFRTLANQGNLSGVFKASW</sequence>
<dbReference type="AlphaFoldDB" id="A0A2Z6BEP2"/>
<dbReference type="GO" id="GO:0015935">
    <property type="term" value="C:small ribosomal subunit"/>
    <property type="evidence" value="ECO:0007669"/>
    <property type="project" value="TreeGrafter"/>
</dbReference>
<dbReference type="PANTHER" id="PTHR19836:SF19">
    <property type="entry name" value="SMALL RIBOSOMAL SUBUNIT PROTEIN US14M"/>
    <property type="match status" value="1"/>
</dbReference>
<dbReference type="GO" id="GO:0005737">
    <property type="term" value="C:cytoplasm"/>
    <property type="evidence" value="ECO:0007669"/>
    <property type="project" value="UniProtKB-ARBA"/>
</dbReference>
<organism evidence="4">
    <name type="scientific">Prototheca stagnorum</name>
    <dbReference type="NCBI Taxonomy" id="215448"/>
    <lineage>
        <taxon>Eukaryota</taxon>
        <taxon>Viridiplantae</taxon>
        <taxon>Chlorophyta</taxon>
        <taxon>core chlorophytes</taxon>
        <taxon>Trebouxiophyceae</taxon>
        <taxon>Chlorellales</taxon>
        <taxon>Chlorellaceae</taxon>
        <taxon>Prototheca</taxon>
    </lineage>
</organism>
<keyword evidence="4" id="KW-0150">Chloroplast</keyword>
<dbReference type="GeneID" id="36487615"/>
<dbReference type="PANTHER" id="PTHR19836">
    <property type="entry name" value="30S RIBOSOMAL PROTEIN S14"/>
    <property type="match status" value="1"/>
</dbReference>
<dbReference type="SUPFAM" id="SSF57716">
    <property type="entry name" value="Glucocorticoid receptor-like (DNA-binding domain)"/>
    <property type="match status" value="1"/>
</dbReference>
<evidence type="ECO:0000256" key="2">
    <source>
        <dbReference type="ARBA" id="ARBA00022980"/>
    </source>
</evidence>
<reference evidence="4" key="1">
    <citation type="journal article" date="2018" name="Sci. Rep.">
        <title>Multiple losses of photosynthesis and convergent reductive genome evolution in the colourless green algae Prototheca.</title>
        <authorList>
            <person name="Suzuki S."/>
            <person name="Endoh R."/>
            <person name="Manabe R.I."/>
            <person name="Ohkuma M."/>
            <person name="Hirakawa Y."/>
        </authorList>
    </citation>
    <scope>NUCLEOTIDE SEQUENCE</scope>
    <source>
        <strain evidence="4">JCM 9641</strain>
    </source>
</reference>
<gene>
    <name evidence="4" type="primary">rps14</name>
</gene>
<evidence type="ECO:0000256" key="1">
    <source>
        <dbReference type="ARBA" id="ARBA00009083"/>
    </source>
</evidence>
<dbReference type="Pfam" id="PF00253">
    <property type="entry name" value="Ribosomal_S14"/>
    <property type="match status" value="1"/>
</dbReference>